<accession>F4GZZ7</accession>
<dbReference type="AlphaFoldDB" id="F4GZZ7"/>
<keyword evidence="2" id="KW-0472">Membrane</keyword>
<organism evidence="3 4">
    <name type="scientific">Cellulomonas fimi (strain ATCC 484 / DSM 20113 / JCM 1341 / CCUG 24087 / LMG 16345 / NBRC 15513 / NCIMB 8980 / NCTC 7547 / NRS-133)</name>
    <dbReference type="NCBI Taxonomy" id="590998"/>
    <lineage>
        <taxon>Bacteria</taxon>
        <taxon>Bacillati</taxon>
        <taxon>Actinomycetota</taxon>
        <taxon>Actinomycetes</taxon>
        <taxon>Micrococcales</taxon>
        <taxon>Cellulomonadaceae</taxon>
        <taxon>Cellulomonas</taxon>
    </lineage>
</organism>
<name>F4GZZ7_CELFA</name>
<dbReference type="EMBL" id="CP002666">
    <property type="protein sequence ID" value="AEE44919.1"/>
    <property type="molecule type" value="Genomic_DNA"/>
</dbReference>
<evidence type="ECO:0000313" key="4">
    <source>
        <dbReference type="Proteomes" id="UP000008460"/>
    </source>
</evidence>
<feature type="compositionally biased region" description="Basic and acidic residues" evidence="1">
    <location>
        <begin position="9"/>
        <end position="20"/>
    </location>
</feature>
<reference evidence="3 4" key="1">
    <citation type="submission" date="2011-04" db="EMBL/GenBank/DDBJ databases">
        <title>Complete sequence of Cellulomonas fimi ATCC 484.</title>
        <authorList>
            <consortium name="US DOE Joint Genome Institute"/>
            <person name="Lucas S."/>
            <person name="Han J."/>
            <person name="Lapidus A."/>
            <person name="Cheng J.-F."/>
            <person name="Goodwin L."/>
            <person name="Pitluck S."/>
            <person name="Peters L."/>
            <person name="Chertkov O."/>
            <person name="Detter J.C."/>
            <person name="Han C."/>
            <person name="Tapia R."/>
            <person name="Land M."/>
            <person name="Hauser L."/>
            <person name="Kyrpides N."/>
            <person name="Ivanova N."/>
            <person name="Ovchinnikova G."/>
            <person name="Pagani I."/>
            <person name="Mead D."/>
            <person name="Brumm P."/>
            <person name="Woyke T."/>
        </authorList>
    </citation>
    <scope>NUCLEOTIDE SEQUENCE [LARGE SCALE GENOMIC DNA]</scope>
    <source>
        <strain evidence="4">ATCC 484 / DSM 20113 / JCM 1341 / NBRC 15513 / NCIMB 8980 / NCTC 7547</strain>
    </source>
</reference>
<evidence type="ECO:0000256" key="2">
    <source>
        <dbReference type="SAM" id="Phobius"/>
    </source>
</evidence>
<dbReference type="Proteomes" id="UP000008460">
    <property type="component" value="Chromosome"/>
</dbReference>
<dbReference type="HOGENOM" id="CLU_1003594_0_0_11"/>
<feature type="compositionally biased region" description="Pro residues" evidence="1">
    <location>
        <begin position="221"/>
        <end position="235"/>
    </location>
</feature>
<evidence type="ECO:0000313" key="3">
    <source>
        <dbReference type="EMBL" id="AEE44919.1"/>
    </source>
</evidence>
<dbReference type="STRING" id="590998.Celf_0779"/>
<protein>
    <submittedName>
        <fullName evidence="3">Uncharacterized protein</fullName>
    </submittedName>
</protein>
<feature type="compositionally biased region" description="Basic and acidic residues" evidence="1">
    <location>
        <begin position="209"/>
        <end position="219"/>
    </location>
</feature>
<feature type="region of interest" description="Disordered" evidence="1">
    <location>
        <begin position="1"/>
        <end position="25"/>
    </location>
</feature>
<keyword evidence="2" id="KW-1133">Transmembrane helix</keyword>
<dbReference type="KEGG" id="cfi:Celf_0779"/>
<keyword evidence="4" id="KW-1185">Reference proteome</keyword>
<proteinExistence type="predicted"/>
<gene>
    <name evidence="3" type="ordered locus">Celf_0779</name>
</gene>
<feature type="compositionally biased region" description="Pro residues" evidence="1">
    <location>
        <begin position="194"/>
        <end position="204"/>
    </location>
</feature>
<sequence length="277" mass="26762">MSRFDDDQDVRHLHDDDLLAGRDVPGEPALSSFLAALRSTAHDEPPAPSAALAALLRDGLTPGADGTVAGGAEAAGLGADGGARVVDLAERSRARRPGRRTARRAGAAAAAALVLKVGIGAAAAAAAVVGTAQLDGAPAVVREPARAVVGAVVDAWHGVTGVPASPAPVAPSPSGPAAVPVEPVPACGNACPDPGAPSPAPTPAAPGAGEERGRSEDAPRPAVPGAPVLPEPAPADAPGGAPQDAPGQDGRPTAVPTPRADVRDEGGAAGRSAEGRG</sequence>
<feature type="region of interest" description="Disordered" evidence="1">
    <location>
        <begin position="187"/>
        <end position="277"/>
    </location>
</feature>
<keyword evidence="2" id="KW-0812">Transmembrane</keyword>
<feature type="compositionally biased region" description="Low complexity" evidence="1">
    <location>
        <begin position="236"/>
        <end position="250"/>
    </location>
</feature>
<evidence type="ECO:0000256" key="1">
    <source>
        <dbReference type="SAM" id="MobiDB-lite"/>
    </source>
</evidence>
<feature type="transmembrane region" description="Helical" evidence="2">
    <location>
        <begin position="105"/>
        <end position="129"/>
    </location>
</feature>